<reference evidence="1 2" key="1">
    <citation type="submission" date="2019-11" db="EMBL/GenBank/DDBJ databases">
        <title>Whole Genome Sequencing and Comparative Genomic Analyses of Lysinibacillus pakistanensis LZH-9, a Halotolerant Strain with Excellent COD Removal Capability.</title>
        <authorList>
            <person name="Zhou H."/>
        </authorList>
    </citation>
    <scope>NUCLEOTIDE SEQUENCE [LARGE SCALE GENOMIC DNA]</scope>
    <source>
        <strain evidence="1 2">LZH-9</strain>
    </source>
</reference>
<evidence type="ECO:0000313" key="2">
    <source>
        <dbReference type="Proteomes" id="UP000373269"/>
    </source>
</evidence>
<dbReference type="EMBL" id="CP045835">
    <property type="protein sequence ID" value="QGG53900.1"/>
    <property type="molecule type" value="Genomic_DNA"/>
</dbReference>
<dbReference type="Proteomes" id="UP000373269">
    <property type="component" value="Chromosome"/>
</dbReference>
<sequence>MWGQYQRLQFTFAIIVVLFIL</sequence>
<accession>A0ABX6DGE8</accession>
<gene>
    <name evidence="1" type="primary">yjcZ</name>
    <name evidence="1" type="ORF">GDS87_10805</name>
</gene>
<proteinExistence type="predicted"/>
<name>A0ABX6DGE8_9BACI</name>
<protein>
    <submittedName>
        <fullName evidence="1">Sporulation protein YjcZ</fullName>
    </submittedName>
</protein>
<organism evidence="1 2">
    <name type="scientific">Lysinibacillus pakistanensis</name>
    <dbReference type="NCBI Taxonomy" id="759811"/>
    <lineage>
        <taxon>Bacteria</taxon>
        <taxon>Bacillati</taxon>
        <taxon>Bacillota</taxon>
        <taxon>Bacilli</taxon>
        <taxon>Bacillales</taxon>
        <taxon>Bacillaceae</taxon>
        <taxon>Lysinibacillus</taxon>
    </lineage>
</organism>
<keyword evidence="2" id="KW-1185">Reference proteome</keyword>
<evidence type="ECO:0000313" key="1">
    <source>
        <dbReference type="EMBL" id="QGG53900.1"/>
    </source>
</evidence>